<dbReference type="GO" id="GO:0016779">
    <property type="term" value="F:nucleotidyltransferase activity"/>
    <property type="evidence" value="ECO:0007669"/>
    <property type="project" value="UniProtKB-KW"/>
</dbReference>
<keyword evidence="1" id="KW-0548">Nucleotidyltransferase</keyword>
<name>A0A1J5TAW5_9ZZZZ</name>
<organism evidence="1">
    <name type="scientific">mine drainage metagenome</name>
    <dbReference type="NCBI Taxonomy" id="410659"/>
    <lineage>
        <taxon>unclassified sequences</taxon>
        <taxon>metagenomes</taxon>
        <taxon>ecological metagenomes</taxon>
    </lineage>
</organism>
<comment type="caution">
    <text evidence="1">The sequence shown here is derived from an EMBL/GenBank/DDBJ whole genome shotgun (WGS) entry which is preliminary data.</text>
</comment>
<accession>A0A1J5TAW5</accession>
<dbReference type="AlphaFoldDB" id="A0A1J5TAW5"/>
<evidence type="ECO:0000313" key="1">
    <source>
        <dbReference type="EMBL" id="OIR13384.1"/>
    </source>
</evidence>
<sequence length="191" mass="21103">MALPRLQLLALLGSLNRAHTPLWLTGGVAVDFLVGRWTREHKDLDLIALSPDRAGLESELIALGFQTVFDSGWNTRWSFHTESGPSSDLEIIFVEPLIPDTGTLVIAPNDRAGARPGRYPLLPYALAPERRACMEGITFRVCSAEYEWWARHRSAALVPGRTLEPKIAHDLGLLETLVPAERRAALLASMT</sequence>
<protein>
    <submittedName>
        <fullName evidence="1">Aminoglycoside-2''-adenylyltransferase</fullName>
    </submittedName>
</protein>
<proteinExistence type="predicted"/>
<gene>
    <name evidence="1" type="ORF">GALL_51970</name>
</gene>
<dbReference type="EMBL" id="MLJW01000014">
    <property type="protein sequence ID" value="OIR13384.1"/>
    <property type="molecule type" value="Genomic_DNA"/>
</dbReference>
<keyword evidence="1" id="KW-0808">Transferase</keyword>
<dbReference type="InterPro" id="IPR019646">
    <property type="entry name" value="Aminoglyc_AdlTrfase"/>
</dbReference>
<dbReference type="Gene3D" id="3.30.460.40">
    <property type="match status" value="1"/>
</dbReference>
<dbReference type="Pfam" id="PF10706">
    <property type="entry name" value="Aminoglyc_resit"/>
    <property type="match status" value="1"/>
</dbReference>
<reference evidence="1" key="1">
    <citation type="submission" date="2016-10" db="EMBL/GenBank/DDBJ databases">
        <title>Sequence of Gallionella enrichment culture.</title>
        <authorList>
            <person name="Poehlein A."/>
            <person name="Muehling M."/>
            <person name="Daniel R."/>
        </authorList>
    </citation>
    <scope>NUCLEOTIDE SEQUENCE</scope>
</reference>